<dbReference type="EMBL" id="AP019782">
    <property type="protein sequence ID" value="BBL70856.1"/>
    <property type="molecule type" value="Genomic_DNA"/>
</dbReference>
<protein>
    <recommendedName>
        <fullName evidence="4">PIG-L family deacetylase</fullName>
    </recommendedName>
</protein>
<gene>
    <name evidence="2" type="ORF">MoryE10_14620</name>
</gene>
<dbReference type="InterPro" id="IPR003737">
    <property type="entry name" value="GlcNAc_PI_deacetylase-related"/>
</dbReference>
<feature type="signal peptide" evidence="1">
    <location>
        <begin position="1"/>
        <end position="21"/>
    </location>
</feature>
<reference evidence="2" key="1">
    <citation type="submission" date="2019-06" db="EMBL/GenBank/DDBJ databases">
        <title>Complete genome sequence of Methylogaea oryzae strain JCM16910.</title>
        <authorList>
            <person name="Asakawa S."/>
        </authorList>
    </citation>
    <scope>NUCLEOTIDE SEQUENCE</scope>
    <source>
        <strain evidence="2">E10</strain>
    </source>
</reference>
<evidence type="ECO:0000313" key="2">
    <source>
        <dbReference type="EMBL" id="BBL70856.1"/>
    </source>
</evidence>
<dbReference type="RefSeq" id="WP_221048684.1">
    <property type="nucleotide sequence ID" value="NZ_AP019782.1"/>
</dbReference>
<dbReference type="GO" id="GO:0016811">
    <property type="term" value="F:hydrolase activity, acting on carbon-nitrogen (but not peptide) bonds, in linear amides"/>
    <property type="evidence" value="ECO:0007669"/>
    <property type="project" value="TreeGrafter"/>
</dbReference>
<proteinExistence type="predicted"/>
<sequence length="347" mass="38294">MLQRSAWLLSILFAWSACALAEPLAPLSIGSAERLLVFAPHPDDEVLGAGGIAQRVLAQGGSVRIVIATAGDGFVEAVQREARYARPSVHDYLRYGATRLTEARHAVRMLGNGRVQLDLLGFPDGGLQPLLHAHWQRERPERSNTTGVSAVPYGEAEFPNRGYNGAELAAELAHELRQIRPTLVALPDPLDSHPDHSALGLFALMALRDWLHERGHGEETPNAPRWPRLLTYLVHWPGNWPTGANAAKPLDLRATPLPLPADWPRRNRQHPCLSLQPREVEIKQAALGQYQTQQRAMGPFLAAFVRSTECVSVLTERDVEFIWEGLPRRRAVLSQYVGNAADASAPH</sequence>
<dbReference type="PANTHER" id="PTHR12993:SF29">
    <property type="entry name" value="BLR3841 PROTEIN"/>
    <property type="match status" value="1"/>
</dbReference>
<accession>A0A8D5AI13</accession>
<dbReference type="KEGG" id="moz:MoryE10_14620"/>
<organism evidence="2 3">
    <name type="scientific">Methylogaea oryzae</name>
    <dbReference type="NCBI Taxonomy" id="1295382"/>
    <lineage>
        <taxon>Bacteria</taxon>
        <taxon>Pseudomonadati</taxon>
        <taxon>Pseudomonadota</taxon>
        <taxon>Gammaproteobacteria</taxon>
        <taxon>Methylococcales</taxon>
        <taxon>Methylococcaceae</taxon>
        <taxon>Methylogaea</taxon>
    </lineage>
</organism>
<keyword evidence="3" id="KW-1185">Reference proteome</keyword>
<dbReference type="PROSITE" id="PS51257">
    <property type="entry name" value="PROKAR_LIPOPROTEIN"/>
    <property type="match status" value="1"/>
</dbReference>
<keyword evidence="1" id="KW-0732">Signal</keyword>
<evidence type="ECO:0000256" key="1">
    <source>
        <dbReference type="SAM" id="SignalP"/>
    </source>
</evidence>
<evidence type="ECO:0000313" key="3">
    <source>
        <dbReference type="Proteomes" id="UP000824988"/>
    </source>
</evidence>
<dbReference type="Pfam" id="PF02585">
    <property type="entry name" value="PIG-L"/>
    <property type="match status" value="1"/>
</dbReference>
<feature type="chain" id="PRO_5034377992" description="PIG-L family deacetylase" evidence="1">
    <location>
        <begin position="22"/>
        <end position="347"/>
    </location>
</feature>
<dbReference type="Proteomes" id="UP000824988">
    <property type="component" value="Chromosome"/>
</dbReference>
<dbReference type="AlphaFoldDB" id="A0A8D5AI13"/>
<evidence type="ECO:0008006" key="4">
    <source>
        <dbReference type="Google" id="ProtNLM"/>
    </source>
</evidence>
<dbReference type="PANTHER" id="PTHR12993">
    <property type="entry name" value="N-ACETYLGLUCOSAMINYL-PHOSPHATIDYLINOSITOL DE-N-ACETYLASE-RELATED"/>
    <property type="match status" value="1"/>
</dbReference>
<name>A0A8D5AI13_9GAMM</name>